<name>A0A2R4CBM2_9BURK</name>
<evidence type="ECO:0000256" key="4">
    <source>
        <dbReference type="ARBA" id="ARBA00022989"/>
    </source>
</evidence>
<keyword evidence="3 6" id="KW-0812">Transmembrane</keyword>
<evidence type="ECO:0000256" key="6">
    <source>
        <dbReference type="RuleBase" id="RU363076"/>
    </source>
</evidence>
<accession>A0A2R4CBM2</accession>
<dbReference type="CDD" id="cd06662">
    <property type="entry name" value="SURF1"/>
    <property type="match status" value="1"/>
</dbReference>
<gene>
    <name evidence="7" type="ORF">C9I28_16095</name>
</gene>
<evidence type="ECO:0000256" key="5">
    <source>
        <dbReference type="ARBA" id="ARBA00023136"/>
    </source>
</evidence>
<dbReference type="PROSITE" id="PS50895">
    <property type="entry name" value="SURF1"/>
    <property type="match status" value="1"/>
</dbReference>
<dbReference type="Proteomes" id="UP000240505">
    <property type="component" value="Chromosome"/>
</dbReference>
<keyword evidence="5 6" id="KW-0472">Membrane</keyword>
<dbReference type="OrthoDB" id="9807214at2"/>
<protein>
    <recommendedName>
        <fullName evidence="6">SURF1-like protein</fullName>
    </recommendedName>
</protein>
<dbReference type="AlphaFoldDB" id="A0A2R4CBM2"/>
<dbReference type="KEGG" id="masz:C9I28_16095"/>
<comment type="similarity">
    <text evidence="2 6">Belongs to the SURF1 family.</text>
</comment>
<keyword evidence="6" id="KW-1003">Cell membrane</keyword>
<evidence type="ECO:0000256" key="1">
    <source>
        <dbReference type="ARBA" id="ARBA00004370"/>
    </source>
</evidence>
<comment type="subcellular location">
    <subcellularLocation>
        <location evidence="6">Cell membrane</location>
        <topology evidence="6">Multi-pass membrane protein</topology>
    </subcellularLocation>
    <subcellularLocation>
        <location evidence="1">Membrane</location>
    </subcellularLocation>
</comment>
<dbReference type="InterPro" id="IPR002994">
    <property type="entry name" value="Surf1/Shy1"/>
</dbReference>
<reference evidence="7 8" key="1">
    <citation type="submission" date="2018-03" db="EMBL/GenBank/DDBJ databases">
        <title>Massilia armeniaca sp. nov., isolated from desert soil.</title>
        <authorList>
            <person name="Huang H."/>
            <person name="Ren M."/>
        </authorList>
    </citation>
    <scope>NUCLEOTIDE SEQUENCE [LARGE SCALE GENOMIC DNA]</scope>
    <source>
        <strain evidence="7 8">ZMN-3</strain>
    </source>
</reference>
<dbReference type="PANTHER" id="PTHR23427:SF2">
    <property type="entry name" value="SURFEIT LOCUS PROTEIN 1"/>
    <property type="match status" value="1"/>
</dbReference>
<evidence type="ECO:0000313" key="8">
    <source>
        <dbReference type="Proteomes" id="UP000240505"/>
    </source>
</evidence>
<sequence length="267" mass="29191">MMATPRSTSGGKIVLAACAVLLFCVFAALGTWQVKRLQWKLDLIERVNSRVNAPPVPPPGPQQWARVSAASDEYRRVRVSGKFLYQYTTRVQTTTALGIGFWLMTPLCTDDGIVFVNRGFVPMQSGDLDKPAPPSAAADPCAGAFGPAAEITGLLRLPEPKGRLLRENDPAHERWYVRDIPAIAAQRGLTGVAPYFVDAPAGQEYPPDASERAVGGLTVIAFPNNHLVYALTWFALAAMVAGGYYLVLRHEKRRTRANDQAKRARDD</sequence>
<keyword evidence="4 6" id="KW-1133">Transmembrane helix</keyword>
<comment type="caution">
    <text evidence="6">Lacks conserved residue(s) required for the propagation of feature annotation.</text>
</comment>
<dbReference type="Pfam" id="PF02104">
    <property type="entry name" value="SURF1"/>
    <property type="match status" value="1"/>
</dbReference>
<evidence type="ECO:0000256" key="3">
    <source>
        <dbReference type="ARBA" id="ARBA00022692"/>
    </source>
</evidence>
<dbReference type="InterPro" id="IPR045214">
    <property type="entry name" value="Surf1/Surf4"/>
</dbReference>
<proteinExistence type="inferred from homology"/>
<dbReference type="EMBL" id="CP028324">
    <property type="protein sequence ID" value="AVR97001.1"/>
    <property type="molecule type" value="Genomic_DNA"/>
</dbReference>
<evidence type="ECO:0000313" key="7">
    <source>
        <dbReference type="EMBL" id="AVR97001.1"/>
    </source>
</evidence>
<feature type="transmembrane region" description="Helical" evidence="6">
    <location>
        <begin position="227"/>
        <end position="247"/>
    </location>
</feature>
<dbReference type="GO" id="GO:0005886">
    <property type="term" value="C:plasma membrane"/>
    <property type="evidence" value="ECO:0007669"/>
    <property type="project" value="UniProtKB-SubCell"/>
</dbReference>
<keyword evidence="8" id="KW-1185">Reference proteome</keyword>
<dbReference type="PANTHER" id="PTHR23427">
    <property type="entry name" value="SURFEIT LOCUS PROTEIN"/>
    <property type="match status" value="1"/>
</dbReference>
<organism evidence="7 8">
    <name type="scientific">Pseudoduganella armeniaca</name>
    <dbReference type="NCBI Taxonomy" id="2072590"/>
    <lineage>
        <taxon>Bacteria</taxon>
        <taxon>Pseudomonadati</taxon>
        <taxon>Pseudomonadota</taxon>
        <taxon>Betaproteobacteria</taxon>
        <taxon>Burkholderiales</taxon>
        <taxon>Oxalobacteraceae</taxon>
        <taxon>Telluria group</taxon>
        <taxon>Pseudoduganella</taxon>
    </lineage>
</organism>
<evidence type="ECO:0000256" key="2">
    <source>
        <dbReference type="ARBA" id="ARBA00007165"/>
    </source>
</evidence>